<gene>
    <name evidence="1" type="primary">mlaC</name>
    <name evidence="2" type="ORF">HT99x_004790</name>
    <name evidence="1" type="ORF">HT99x_02162</name>
</gene>
<dbReference type="InterPro" id="IPR008869">
    <property type="entry name" value="MlaC/ttg2D"/>
</dbReference>
<comment type="caution">
    <text evidence="1">The sequence shown here is derived from an EMBL/GenBank/DDBJ whole genome shotgun (WGS) entry which is preliminary data.</text>
</comment>
<name>A0A0Q9YX12_9GAMM</name>
<dbReference type="AlphaFoldDB" id="A0A0Q9YX12"/>
<dbReference type="EMBL" id="LKAJ01000009">
    <property type="protein sequence ID" value="KRG20675.1"/>
    <property type="molecule type" value="Genomic_DNA"/>
</dbReference>
<dbReference type="EMBL" id="LKAJ02000001">
    <property type="protein sequence ID" value="MCS5710736.1"/>
    <property type="molecule type" value="Genomic_DNA"/>
</dbReference>
<dbReference type="Proteomes" id="UP000051497">
    <property type="component" value="Unassembled WGS sequence"/>
</dbReference>
<sequence length="205" mass="24007">MRSMVRHLYLVFVLFFAVSTTLFAEEPDVLLQRVTKQMIDSLRQNDKDLQQHPEKIYDIIEKILVPHIDWIAMSRWVVGRNAWQSASDDQKKRFVKEFKDLLIRTYASTLRAYNNQTIDYLPIRGGTQGKPRVLVSSLIKEPGREPIRVTYRLVNNNNAWQVYDIAIEGVSLLKGFQSQFATEIQQNGLEKLIQHLREHNEKPLQ</sequence>
<organism evidence="1">
    <name type="scientific">Candidatus Berkiella aquae</name>
    <dbReference type="NCBI Taxonomy" id="295108"/>
    <lineage>
        <taxon>Bacteria</taxon>
        <taxon>Pseudomonadati</taxon>
        <taxon>Pseudomonadota</taxon>
        <taxon>Gammaproteobacteria</taxon>
        <taxon>Candidatus Berkiellales</taxon>
        <taxon>Candidatus Berkiellaceae</taxon>
        <taxon>Candidatus Berkiella</taxon>
    </lineage>
</organism>
<dbReference type="OrthoDB" id="9787053at2"/>
<dbReference type="PIRSF" id="PIRSF004649">
    <property type="entry name" value="MlaC"/>
    <property type="match status" value="1"/>
</dbReference>
<dbReference type="PANTHER" id="PTHR36573">
    <property type="entry name" value="INTERMEMBRANE PHOSPHOLIPID TRANSPORT SYSTEM BINDING PROTEIN MLAC"/>
    <property type="match status" value="1"/>
</dbReference>
<dbReference type="STRING" id="295108.HT99x_02162"/>
<reference evidence="2" key="2">
    <citation type="journal article" date="2016" name="Genome Announc.">
        <title>Draft Genome Sequences of Two Novel Amoeba-Resistant Intranuclear Bacteria, 'Candidatus Berkiella cookevillensis' and 'Candidatus Berkiella aquae'.</title>
        <authorList>
            <person name="Mehari Y.T."/>
            <person name="Arivett B.A."/>
            <person name="Farone A.L."/>
            <person name="Gunderson J.H."/>
            <person name="Farone M.B."/>
        </authorList>
    </citation>
    <scope>NUCLEOTIDE SEQUENCE</scope>
    <source>
        <strain evidence="2">HT99</strain>
    </source>
</reference>
<dbReference type="Pfam" id="PF05494">
    <property type="entry name" value="MlaC"/>
    <property type="match status" value="1"/>
</dbReference>
<dbReference type="RefSeq" id="WP_083482919.1">
    <property type="nucleotide sequence ID" value="NZ_LKAJ02000001.1"/>
</dbReference>
<dbReference type="InterPro" id="IPR042245">
    <property type="entry name" value="Tgt2/MlaC_sf"/>
</dbReference>
<reference evidence="1" key="1">
    <citation type="submission" date="2015-09" db="EMBL/GenBank/DDBJ databases">
        <title>Draft Genome Sequences of Two Novel Amoeba-resistant Intranuclear Bacteria, Candidatus Berkiella cookevillensis and Candidatus Berkiella aquae.</title>
        <authorList>
            <person name="Mehari Y.T."/>
            <person name="Arivett B.A."/>
            <person name="Farone A.L."/>
            <person name="Gunderson J.H."/>
            <person name="Farone M.B."/>
        </authorList>
    </citation>
    <scope>NUCLEOTIDE SEQUENCE [LARGE SCALE GENOMIC DNA]</scope>
    <source>
        <strain evidence="1">HT99</strain>
    </source>
</reference>
<keyword evidence="3" id="KW-1185">Reference proteome</keyword>
<dbReference type="Gene3D" id="3.10.450.710">
    <property type="entry name" value="Tgt2/MlaC"/>
    <property type="match status" value="1"/>
</dbReference>
<evidence type="ECO:0000313" key="2">
    <source>
        <dbReference type="EMBL" id="MCS5710736.1"/>
    </source>
</evidence>
<accession>A0A0Q9YX12</accession>
<evidence type="ECO:0000313" key="3">
    <source>
        <dbReference type="Proteomes" id="UP000051497"/>
    </source>
</evidence>
<protein>
    <submittedName>
        <fullName evidence="2">ABC transporter substrate-binding protein</fullName>
    </submittedName>
    <submittedName>
        <fullName evidence="1">Putative phospholipid-binding protein MlaC</fullName>
    </submittedName>
</protein>
<dbReference type="PANTHER" id="PTHR36573:SF1">
    <property type="entry name" value="INTERMEMBRANE PHOSPHOLIPID TRANSPORT SYSTEM BINDING PROTEIN MLAC"/>
    <property type="match status" value="1"/>
</dbReference>
<proteinExistence type="predicted"/>
<reference evidence="2" key="3">
    <citation type="submission" date="2021-06" db="EMBL/GenBank/DDBJ databases">
        <title>Genomic Description and Analysis of Intracellular Bacteria, Candidatus Berkiella cookevillensis and Candidatus Berkiella aquae.</title>
        <authorList>
            <person name="Kidane D.T."/>
            <person name="Mehari Y.T."/>
            <person name="Rice F.C."/>
            <person name="Arivett B.A."/>
            <person name="Farone A.L."/>
            <person name="Berk S.G."/>
            <person name="Farone M.B."/>
        </authorList>
    </citation>
    <scope>NUCLEOTIDE SEQUENCE</scope>
    <source>
        <strain evidence="2">HT99</strain>
    </source>
</reference>
<evidence type="ECO:0000313" key="1">
    <source>
        <dbReference type="EMBL" id="KRG20675.1"/>
    </source>
</evidence>